<evidence type="ECO:0000313" key="4">
    <source>
        <dbReference type="EMBL" id="GAA2176461.1"/>
    </source>
</evidence>
<evidence type="ECO:0000313" key="5">
    <source>
        <dbReference type="Proteomes" id="UP001500974"/>
    </source>
</evidence>
<keyword evidence="5" id="KW-1185">Reference proteome</keyword>
<feature type="domain" description="N-acetyltransferase" evidence="3">
    <location>
        <begin position="175"/>
        <end position="330"/>
    </location>
</feature>
<keyword evidence="1" id="KW-0808">Transferase</keyword>
<dbReference type="Proteomes" id="UP001500974">
    <property type="component" value="Unassembled WGS sequence"/>
</dbReference>
<dbReference type="PANTHER" id="PTHR43420:SF44">
    <property type="entry name" value="ACETYLTRANSFERASE YPEA"/>
    <property type="match status" value="1"/>
</dbReference>
<evidence type="ECO:0000256" key="1">
    <source>
        <dbReference type="ARBA" id="ARBA00022679"/>
    </source>
</evidence>
<sequence>MPTPELIPTHQQLSWRAITATDLEDWESLLRRMAVADKPDWIEQRADLEEVLEASKNDPVLDTVMGFDDGGTPRAFGRISANPGSQLVHVFGGVDPEWRRRGIGRAIHGWQVERAGKRLAEAGVEGGFIRSYVEELNPGHRALMESAGGTITRWFTEMTRDLSADIPEVDLDPEFEIVAFSDDLSEAIRLAHNEAFQDHWGSEPRDEESWRFTVTHPEFRAEWSLAVIDNSSGEVAAYEIASYDPESRELVGHDEGYTELLGVRRDWRGRRLAPALLAEAMRRFKADGMENAGLGVDTENPSGALGLYERMGYTPTRRSMVFEKQLAQPE</sequence>
<dbReference type="CDD" id="cd04301">
    <property type="entry name" value="NAT_SF"/>
    <property type="match status" value="1"/>
</dbReference>
<dbReference type="InterPro" id="IPR016181">
    <property type="entry name" value="Acyl_CoA_acyltransferase"/>
</dbReference>
<dbReference type="RefSeq" id="WP_346028353.1">
    <property type="nucleotide sequence ID" value="NZ_BAAAON010000002.1"/>
</dbReference>
<protein>
    <submittedName>
        <fullName evidence="4">GNAT family N-acetyltransferase</fullName>
    </submittedName>
</protein>
<comment type="caution">
    <text evidence="4">The sequence shown here is derived from an EMBL/GenBank/DDBJ whole genome shotgun (WGS) entry which is preliminary data.</text>
</comment>
<name>A0ABN3B025_9MICC</name>
<accession>A0ABN3B025</accession>
<dbReference type="Pfam" id="PF00583">
    <property type="entry name" value="Acetyltransf_1"/>
    <property type="match status" value="1"/>
</dbReference>
<feature type="domain" description="N-acetyltransferase" evidence="3">
    <location>
        <begin position="13"/>
        <end position="172"/>
    </location>
</feature>
<dbReference type="PROSITE" id="PS51186">
    <property type="entry name" value="GNAT"/>
    <property type="match status" value="2"/>
</dbReference>
<dbReference type="Gene3D" id="3.40.630.30">
    <property type="match status" value="1"/>
</dbReference>
<dbReference type="PANTHER" id="PTHR43420">
    <property type="entry name" value="ACETYLTRANSFERASE"/>
    <property type="match status" value="1"/>
</dbReference>
<gene>
    <name evidence="4" type="ORF">GCM10009784_22990</name>
</gene>
<organism evidence="4 5">
    <name type="scientific">Arthrobacter parietis</name>
    <dbReference type="NCBI Taxonomy" id="271434"/>
    <lineage>
        <taxon>Bacteria</taxon>
        <taxon>Bacillati</taxon>
        <taxon>Actinomycetota</taxon>
        <taxon>Actinomycetes</taxon>
        <taxon>Micrococcales</taxon>
        <taxon>Micrococcaceae</taxon>
        <taxon>Arthrobacter</taxon>
    </lineage>
</organism>
<dbReference type="InterPro" id="IPR000182">
    <property type="entry name" value="GNAT_dom"/>
</dbReference>
<keyword evidence="2" id="KW-0012">Acyltransferase</keyword>
<evidence type="ECO:0000256" key="2">
    <source>
        <dbReference type="ARBA" id="ARBA00023315"/>
    </source>
</evidence>
<dbReference type="SUPFAM" id="SSF55729">
    <property type="entry name" value="Acyl-CoA N-acyltransferases (Nat)"/>
    <property type="match status" value="1"/>
</dbReference>
<evidence type="ECO:0000259" key="3">
    <source>
        <dbReference type="PROSITE" id="PS51186"/>
    </source>
</evidence>
<reference evidence="4 5" key="1">
    <citation type="journal article" date="2019" name="Int. J. Syst. Evol. Microbiol.">
        <title>The Global Catalogue of Microorganisms (GCM) 10K type strain sequencing project: providing services to taxonomists for standard genome sequencing and annotation.</title>
        <authorList>
            <consortium name="The Broad Institute Genomics Platform"/>
            <consortium name="The Broad Institute Genome Sequencing Center for Infectious Disease"/>
            <person name="Wu L."/>
            <person name="Ma J."/>
        </authorList>
    </citation>
    <scope>NUCLEOTIDE SEQUENCE [LARGE SCALE GENOMIC DNA]</scope>
    <source>
        <strain evidence="4 5">JCM 14917</strain>
    </source>
</reference>
<proteinExistence type="predicted"/>
<dbReference type="EMBL" id="BAAAON010000002">
    <property type="protein sequence ID" value="GAA2176461.1"/>
    <property type="molecule type" value="Genomic_DNA"/>
</dbReference>
<dbReference type="InterPro" id="IPR050680">
    <property type="entry name" value="YpeA/RimI_acetyltransf"/>
</dbReference>